<dbReference type="GO" id="GO:0009073">
    <property type="term" value="P:aromatic amino acid family biosynthetic process"/>
    <property type="evidence" value="ECO:0007669"/>
    <property type="project" value="InterPro"/>
</dbReference>
<comment type="cofactor">
    <cofactor evidence="2">
        <name>Co(2+)</name>
        <dbReference type="ChEBI" id="CHEBI:48828"/>
    </cofactor>
</comment>
<dbReference type="InterPro" id="IPR056179">
    <property type="entry name" value="DHQS_C"/>
</dbReference>
<reference evidence="14" key="1">
    <citation type="journal article" date="2020" name="mSystems">
        <title>Genome- and Community-Level Interaction Insights into Carbon Utilization and Element Cycling Functions of Hydrothermarchaeota in Hydrothermal Sediment.</title>
        <authorList>
            <person name="Zhou Z."/>
            <person name="Liu Y."/>
            <person name="Xu W."/>
            <person name="Pan J."/>
            <person name="Luo Z.H."/>
            <person name="Li M."/>
        </authorList>
    </citation>
    <scope>NUCLEOTIDE SEQUENCE [LARGE SCALE GENOMIC DNA]</scope>
    <source>
        <strain evidence="14">SpSt-479</strain>
    </source>
</reference>
<feature type="domain" description="3-dehydroquinate synthase N-terminal" evidence="12">
    <location>
        <begin position="66"/>
        <end position="177"/>
    </location>
</feature>
<evidence type="ECO:0000259" key="13">
    <source>
        <dbReference type="Pfam" id="PF24621"/>
    </source>
</evidence>
<evidence type="ECO:0000259" key="12">
    <source>
        <dbReference type="Pfam" id="PF01761"/>
    </source>
</evidence>
<protein>
    <recommendedName>
        <fullName evidence="11">3-dehydroquinate synthase</fullName>
        <ecNumber evidence="11">4.2.3.4</ecNumber>
    </recommendedName>
</protein>
<keyword evidence="6" id="KW-0547">Nucleotide-binding</keyword>
<gene>
    <name evidence="14" type="primary">aroB</name>
    <name evidence="14" type="ORF">ENS31_10785</name>
</gene>
<keyword evidence="5" id="KW-0479">Metal-binding</keyword>
<dbReference type="FunFam" id="3.40.50.1970:FF:000007">
    <property type="entry name" value="Pentafunctional AROM polypeptide"/>
    <property type="match status" value="1"/>
</dbReference>
<dbReference type="RefSeq" id="WP_304146166.1">
    <property type="nucleotide sequence ID" value="NZ_JAOAIE010000072.1"/>
</dbReference>
<dbReference type="GO" id="GO:0046872">
    <property type="term" value="F:metal ion binding"/>
    <property type="evidence" value="ECO:0007669"/>
    <property type="project" value="UniProtKB-KW"/>
</dbReference>
<accession>A0A7V2ZL43</accession>
<keyword evidence="7" id="KW-0862">Zinc</keyword>
<dbReference type="InterPro" id="IPR016037">
    <property type="entry name" value="DHQ_synth_AroB"/>
</dbReference>
<dbReference type="NCBIfam" id="TIGR01357">
    <property type="entry name" value="aroB"/>
    <property type="match status" value="1"/>
</dbReference>
<evidence type="ECO:0000256" key="9">
    <source>
        <dbReference type="ARBA" id="ARBA00023239"/>
    </source>
</evidence>
<dbReference type="Gene3D" id="1.20.1090.10">
    <property type="entry name" value="Dehydroquinate synthase-like - alpha domain"/>
    <property type="match status" value="1"/>
</dbReference>
<organism evidence="14">
    <name type="scientific">Ignavibacterium album</name>
    <dbReference type="NCBI Taxonomy" id="591197"/>
    <lineage>
        <taxon>Bacteria</taxon>
        <taxon>Pseudomonadati</taxon>
        <taxon>Ignavibacteriota</taxon>
        <taxon>Ignavibacteria</taxon>
        <taxon>Ignavibacteriales</taxon>
        <taxon>Ignavibacteriaceae</taxon>
        <taxon>Ignavibacterium</taxon>
    </lineage>
</organism>
<evidence type="ECO:0000256" key="2">
    <source>
        <dbReference type="ARBA" id="ARBA00001941"/>
    </source>
</evidence>
<dbReference type="InterPro" id="IPR030960">
    <property type="entry name" value="DHQS/DOIS_N"/>
</dbReference>
<dbReference type="EMBL" id="DSUJ01000008">
    <property type="protein sequence ID" value="HFI91993.1"/>
    <property type="molecule type" value="Genomic_DNA"/>
</dbReference>
<dbReference type="PIRSF" id="PIRSF001455">
    <property type="entry name" value="DHQ_synth"/>
    <property type="match status" value="1"/>
</dbReference>
<dbReference type="CDD" id="cd08195">
    <property type="entry name" value="DHQS"/>
    <property type="match status" value="1"/>
</dbReference>
<comment type="function">
    <text evidence="4">Catalyzes the conversion of 3-deoxy-D-arabino-heptulosonate 7-phosphate (DAHP) to dehydroquinate (DHQ).</text>
</comment>
<dbReference type="PANTHER" id="PTHR43622:SF1">
    <property type="entry name" value="3-DEHYDROQUINATE SYNTHASE"/>
    <property type="match status" value="1"/>
</dbReference>
<evidence type="ECO:0000256" key="5">
    <source>
        <dbReference type="ARBA" id="ARBA00022723"/>
    </source>
</evidence>
<evidence type="ECO:0000256" key="7">
    <source>
        <dbReference type="ARBA" id="ARBA00022833"/>
    </source>
</evidence>
<proteinExistence type="predicted"/>
<dbReference type="GO" id="GO:0009423">
    <property type="term" value="P:chorismate biosynthetic process"/>
    <property type="evidence" value="ECO:0007669"/>
    <property type="project" value="UniProtKB-UniRule"/>
</dbReference>
<feature type="domain" description="3-dehydroquinate synthase C-terminal" evidence="13">
    <location>
        <begin position="179"/>
        <end position="321"/>
    </location>
</feature>
<evidence type="ECO:0000256" key="1">
    <source>
        <dbReference type="ARBA" id="ARBA00001911"/>
    </source>
</evidence>
<comment type="cofactor">
    <cofactor evidence="3">
        <name>Zn(2+)</name>
        <dbReference type="ChEBI" id="CHEBI:29105"/>
    </cofactor>
</comment>
<sequence length="369" mass="41579">MKKLKIITQSTKYDVIIGKNIFSQIDSDLNKANEKVLFICDSNVFRMHKRKIDSLLKLKSNYHQYIFTATEKNKTLKTVEFIYDYLISCNFSRTDKIVAIGGGIVGDVAGFAAATYMRGLIYYQVPTTLLSMVDSSVGGKTAVNYLNVKNLIGSFHHPGKVYVDLNFLSTLPAKEIISGAGEIFKYAFLIDKQNYDFIRKSLFSIVKTREISESLIAKCIQIKSAVVGKDEFETKGLRKILNLGHTFAHAFESASNFTFTHGEAVIAGIFSSLIVSKKINLISASELEQYLYDFSFLPINKKIFNTNPAKIIEYMKADKKTSARRIKLVLVSKPGNLFIDVIVDEKIVKESITELSNLSERFKKKTVGW</sequence>
<dbReference type="GO" id="GO:0000166">
    <property type="term" value="F:nucleotide binding"/>
    <property type="evidence" value="ECO:0007669"/>
    <property type="project" value="UniProtKB-KW"/>
</dbReference>
<evidence type="ECO:0000313" key="14">
    <source>
        <dbReference type="EMBL" id="HFI91993.1"/>
    </source>
</evidence>
<evidence type="ECO:0000256" key="11">
    <source>
        <dbReference type="NCBIfam" id="TIGR01357"/>
    </source>
</evidence>
<dbReference type="EC" id="4.2.3.4" evidence="11"/>
<dbReference type="Gene3D" id="3.40.50.1970">
    <property type="match status" value="1"/>
</dbReference>
<dbReference type="InterPro" id="IPR030963">
    <property type="entry name" value="DHQ_synth_fam"/>
</dbReference>
<evidence type="ECO:0000256" key="3">
    <source>
        <dbReference type="ARBA" id="ARBA00001947"/>
    </source>
</evidence>
<keyword evidence="8" id="KW-0520">NAD</keyword>
<keyword evidence="9 14" id="KW-0456">Lyase</keyword>
<dbReference type="SUPFAM" id="SSF56796">
    <property type="entry name" value="Dehydroquinate synthase-like"/>
    <property type="match status" value="1"/>
</dbReference>
<evidence type="ECO:0000256" key="8">
    <source>
        <dbReference type="ARBA" id="ARBA00023027"/>
    </source>
</evidence>
<evidence type="ECO:0000256" key="6">
    <source>
        <dbReference type="ARBA" id="ARBA00022741"/>
    </source>
</evidence>
<evidence type="ECO:0000256" key="10">
    <source>
        <dbReference type="ARBA" id="ARBA00023285"/>
    </source>
</evidence>
<dbReference type="PANTHER" id="PTHR43622">
    <property type="entry name" value="3-DEHYDROQUINATE SYNTHASE"/>
    <property type="match status" value="1"/>
</dbReference>
<dbReference type="GO" id="GO:0003856">
    <property type="term" value="F:3-dehydroquinate synthase activity"/>
    <property type="evidence" value="ECO:0007669"/>
    <property type="project" value="UniProtKB-UniRule"/>
</dbReference>
<keyword evidence="10" id="KW-0170">Cobalt</keyword>
<dbReference type="Pfam" id="PF24621">
    <property type="entry name" value="DHQS_C"/>
    <property type="match status" value="1"/>
</dbReference>
<dbReference type="AlphaFoldDB" id="A0A7V2ZL43"/>
<dbReference type="InterPro" id="IPR050071">
    <property type="entry name" value="Dehydroquinate_synthase"/>
</dbReference>
<comment type="caution">
    <text evidence="14">The sequence shown here is derived from an EMBL/GenBank/DDBJ whole genome shotgun (WGS) entry which is preliminary data.</text>
</comment>
<comment type="cofactor">
    <cofactor evidence="1">
        <name>NAD(+)</name>
        <dbReference type="ChEBI" id="CHEBI:57540"/>
    </cofactor>
</comment>
<dbReference type="GO" id="GO:0005737">
    <property type="term" value="C:cytoplasm"/>
    <property type="evidence" value="ECO:0007669"/>
    <property type="project" value="InterPro"/>
</dbReference>
<name>A0A7V2ZL43_9BACT</name>
<dbReference type="Pfam" id="PF01761">
    <property type="entry name" value="DHQ_synthase"/>
    <property type="match status" value="1"/>
</dbReference>
<evidence type="ECO:0000256" key="4">
    <source>
        <dbReference type="ARBA" id="ARBA00003485"/>
    </source>
</evidence>